<gene>
    <name evidence="3" type="ORF">C2E21_6053</name>
</gene>
<evidence type="ECO:0000256" key="2">
    <source>
        <dbReference type="SAM" id="SignalP"/>
    </source>
</evidence>
<evidence type="ECO:0000313" key="4">
    <source>
        <dbReference type="Proteomes" id="UP000239899"/>
    </source>
</evidence>
<dbReference type="EMBL" id="LHPG02000011">
    <property type="protein sequence ID" value="PRW45549.1"/>
    <property type="molecule type" value="Genomic_DNA"/>
</dbReference>
<keyword evidence="1" id="KW-1133">Transmembrane helix</keyword>
<protein>
    <submittedName>
        <fullName evidence="3">Uncharacterized protein</fullName>
    </submittedName>
</protein>
<keyword evidence="4" id="KW-1185">Reference proteome</keyword>
<name>A0A2P6TMH6_CHLSO</name>
<keyword evidence="1" id="KW-0812">Transmembrane</keyword>
<reference evidence="3 4" key="1">
    <citation type="journal article" date="2018" name="Plant J.">
        <title>Genome sequences of Chlorella sorokiniana UTEX 1602 and Micractinium conductrix SAG 241.80: implications to maltose excretion by a green alga.</title>
        <authorList>
            <person name="Arriola M.B."/>
            <person name="Velmurugan N."/>
            <person name="Zhang Y."/>
            <person name="Plunkett M.H."/>
            <person name="Hondzo H."/>
            <person name="Barney B.M."/>
        </authorList>
    </citation>
    <scope>NUCLEOTIDE SEQUENCE [LARGE SCALE GENOMIC DNA]</scope>
    <source>
        <strain evidence="4">UTEX 1602</strain>
    </source>
</reference>
<dbReference type="Proteomes" id="UP000239899">
    <property type="component" value="Unassembled WGS sequence"/>
</dbReference>
<comment type="caution">
    <text evidence="3">The sequence shown here is derived from an EMBL/GenBank/DDBJ whole genome shotgun (WGS) entry which is preliminary data.</text>
</comment>
<feature type="chain" id="PRO_5015121239" evidence="2">
    <location>
        <begin position="19"/>
        <end position="593"/>
    </location>
</feature>
<proteinExistence type="predicted"/>
<accession>A0A2P6TMH6</accession>
<dbReference type="OrthoDB" id="10491069at2759"/>
<feature type="signal peptide" evidence="2">
    <location>
        <begin position="1"/>
        <end position="18"/>
    </location>
</feature>
<feature type="transmembrane region" description="Helical" evidence="1">
    <location>
        <begin position="34"/>
        <end position="53"/>
    </location>
</feature>
<feature type="transmembrane region" description="Helical" evidence="1">
    <location>
        <begin position="161"/>
        <end position="182"/>
    </location>
</feature>
<keyword evidence="2" id="KW-0732">Signal</keyword>
<evidence type="ECO:0000313" key="3">
    <source>
        <dbReference type="EMBL" id="PRW45549.1"/>
    </source>
</evidence>
<evidence type="ECO:0000256" key="1">
    <source>
        <dbReference type="SAM" id="Phobius"/>
    </source>
</evidence>
<keyword evidence="1" id="KW-0472">Membrane</keyword>
<dbReference type="AlphaFoldDB" id="A0A2P6TMH6"/>
<organism evidence="3 4">
    <name type="scientific">Chlorella sorokiniana</name>
    <name type="common">Freshwater green alga</name>
    <dbReference type="NCBI Taxonomy" id="3076"/>
    <lineage>
        <taxon>Eukaryota</taxon>
        <taxon>Viridiplantae</taxon>
        <taxon>Chlorophyta</taxon>
        <taxon>core chlorophytes</taxon>
        <taxon>Trebouxiophyceae</taxon>
        <taxon>Chlorellales</taxon>
        <taxon>Chlorellaceae</taxon>
        <taxon>Chlorella clade</taxon>
        <taxon>Chlorella</taxon>
    </lineage>
</organism>
<feature type="transmembrane region" description="Helical" evidence="1">
    <location>
        <begin position="65"/>
        <end position="88"/>
    </location>
</feature>
<sequence>MLREAVVVGLCLLPLALSRILGPESYARHRLPVALLLRLAFCAFPVAMGANLVPALPDKQDGWHALGRLFLVARGFTLLVPPLCFLVPPRLFMALQTVCAAGAMVCVRWDCGCCYLQLPHVRRELERASRWLGTCATLAPIPLPPVELPQRYDACLLLARWLQFCWLLVLPCALALCGAMAARREFVLRLPRGAMPQQERSWWAALAVPPLWQILLLFMPAFSLSVYRIAAQVPPLVHDTGVAALSCCLWITQLLSVVHGRQSRAFSKPAVLQASLLLALNFLPLFEGQNWQICRSRPRCLTILKLGMFALLAWDTGNSVGGLHRWSSGLPADDGMLSTPGAPSMSSPPSMPLATCSVSEPAAFRLWVGKQSSADCPGEQLAHKEPSPASMSNGSVIGGSGSGGSGSVVEEPATASCCGGRSLPLVALVAESKLFALLHAGLAFRYPRWQQTAALQSILTVLAGAQTHFHDICTHSELASPAGRWTVDKLAALLTNCNWLPLAPGPPVLGALGGGAGVGQLQVPAGVDRCRLVLAWMQLCLGWALPIWAALLSECGARSQFAACNLQHLEASEKEWAVTAAVGYDWAAMACEW</sequence>